<feature type="coiled-coil region" evidence="1">
    <location>
        <begin position="34"/>
        <end position="81"/>
    </location>
</feature>
<dbReference type="RefSeq" id="WP_007086889.1">
    <property type="nucleotide sequence ID" value="NZ_AJLS01000129.1"/>
</dbReference>
<keyword evidence="2" id="KW-1133">Transmembrane helix</keyword>
<dbReference type="InterPro" id="IPR046208">
    <property type="entry name" value="DUF6241"/>
</dbReference>
<name>K6CZI9_9BACI</name>
<dbReference type="eggNOG" id="ENOG5032VH8">
    <property type="taxonomic scope" value="Bacteria"/>
</dbReference>
<dbReference type="AlphaFoldDB" id="K6CZI9"/>
<sequence>METDWQKEKIKKLLMSLGILVLVLIIAAFAVYKINANARAYELKQQEKQQYEEERRAALEKEQEEEAKRAEEEALKNLAGRIGFIEGIEYDTGLTPESTEGQVMKVMHEMTHQKVRAERKYGAIPMVEDTVNQVIEIVSASNFTNKEKMLEIVENWKKGRFNIIDSDHNFLWEQQEGLVGRAYGVLSFTEEKEFVREKFPQFVQK</sequence>
<comment type="caution">
    <text evidence="3">The sequence shown here is derived from an EMBL/GenBank/DDBJ whole genome shotgun (WGS) entry which is preliminary data.</text>
</comment>
<organism evidence="3 4">
    <name type="scientific">Neobacillus bataviensis LMG 21833</name>
    <dbReference type="NCBI Taxonomy" id="1117379"/>
    <lineage>
        <taxon>Bacteria</taxon>
        <taxon>Bacillati</taxon>
        <taxon>Bacillota</taxon>
        <taxon>Bacilli</taxon>
        <taxon>Bacillales</taxon>
        <taxon>Bacillaceae</taxon>
        <taxon>Neobacillus</taxon>
    </lineage>
</organism>
<evidence type="ECO:0000256" key="2">
    <source>
        <dbReference type="SAM" id="Phobius"/>
    </source>
</evidence>
<protein>
    <submittedName>
        <fullName evidence="3">Uncharacterized protein</fullName>
    </submittedName>
</protein>
<dbReference type="Pfam" id="PF19754">
    <property type="entry name" value="DUF6241"/>
    <property type="match status" value="1"/>
</dbReference>
<dbReference type="STRING" id="1117379.BABA_19481"/>
<dbReference type="EMBL" id="AJLS01000129">
    <property type="protein sequence ID" value="EKN65647.1"/>
    <property type="molecule type" value="Genomic_DNA"/>
</dbReference>
<evidence type="ECO:0000313" key="3">
    <source>
        <dbReference type="EMBL" id="EKN65647.1"/>
    </source>
</evidence>
<keyword evidence="1" id="KW-0175">Coiled coil</keyword>
<dbReference type="Proteomes" id="UP000006316">
    <property type="component" value="Unassembled WGS sequence"/>
</dbReference>
<keyword evidence="4" id="KW-1185">Reference proteome</keyword>
<keyword evidence="2" id="KW-0812">Transmembrane</keyword>
<keyword evidence="2" id="KW-0472">Membrane</keyword>
<evidence type="ECO:0000256" key="1">
    <source>
        <dbReference type="SAM" id="Coils"/>
    </source>
</evidence>
<gene>
    <name evidence="3" type="ORF">BABA_19481</name>
</gene>
<dbReference type="OrthoDB" id="1932566at2"/>
<evidence type="ECO:0000313" key="4">
    <source>
        <dbReference type="Proteomes" id="UP000006316"/>
    </source>
</evidence>
<reference evidence="3 4" key="1">
    <citation type="journal article" date="2012" name="Front. Microbiol.">
        <title>Redundancy and modularity in membrane-associated dissimilatory nitrate reduction in Bacillus.</title>
        <authorList>
            <person name="Heylen K."/>
            <person name="Keltjens J."/>
        </authorList>
    </citation>
    <scope>NUCLEOTIDE SEQUENCE [LARGE SCALE GENOMIC DNA]</scope>
    <source>
        <strain evidence="4">LMG 21833T</strain>
    </source>
</reference>
<proteinExistence type="predicted"/>
<feature type="transmembrane region" description="Helical" evidence="2">
    <location>
        <begin position="12"/>
        <end position="32"/>
    </location>
</feature>
<dbReference type="PATRIC" id="fig|1117379.3.peg.4035"/>
<accession>K6CZI9</accession>